<evidence type="ECO:0000313" key="2">
    <source>
        <dbReference type="Proteomes" id="UP000195652"/>
    </source>
</evidence>
<evidence type="ECO:0000313" key="1">
    <source>
        <dbReference type="EMBL" id="WCV10726.1"/>
    </source>
</evidence>
<accession>A0ACD4PYT0</accession>
<organism evidence="1 2">
    <name type="scientific">Corynebacterium silvaticum</name>
    <dbReference type="NCBI Taxonomy" id="2320431"/>
    <lineage>
        <taxon>Bacteria</taxon>
        <taxon>Bacillati</taxon>
        <taxon>Actinomycetota</taxon>
        <taxon>Actinomycetes</taxon>
        <taxon>Mycobacteriales</taxon>
        <taxon>Corynebacteriaceae</taxon>
        <taxon>Corynebacterium</taxon>
    </lineage>
</organism>
<dbReference type="EMBL" id="CP021417">
    <property type="protein sequence ID" value="WCV10726.1"/>
    <property type="molecule type" value="Genomic_DNA"/>
</dbReference>
<keyword evidence="2" id="KW-1185">Reference proteome</keyword>
<reference evidence="1 2" key="2">
    <citation type="journal article" date="2020" name="Antonie Van Leeuwenhoek">
        <title>Phylogenomic characterisation of a novel corynebacterial species pathogenic to animals.</title>
        <authorList>
            <person name="Moller J."/>
            <person name="Musella L."/>
            <person name="Melnikov V."/>
            <person name="Geissdorfer W."/>
            <person name="Burkovski A."/>
            <person name="Sangal V."/>
        </authorList>
    </citation>
    <scope>NUCLEOTIDE SEQUENCE [LARGE SCALE GENOMIC DNA]</scope>
    <source>
        <strain evidence="1 2">PO100/5</strain>
    </source>
</reference>
<reference evidence="1 2" key="4">
    <citation type="journal article" date="2020" name="PLoS ONE">
        <title>Taxonomic classification of strain PO100/5 shows a broader geographic distribution and genetic markers of the recently described Corynebacterium silvaticum.</title>
        <authorList>
            <person name="Viana M.V.C."/>
            <person name="Profeta R."/>
            <person name="da Silva A.L."/>
            <person name="Hurtado R."/>
            <person name="Cerqueira J.C."/>
            <person name="Ribeiro B.F.S."/>
            <person name="Almeida M.O."/>
            <person name="Morais-Rodrigues F."/>
            <person name="Soares S.C."/>
            <person name="Oliveira M."/>
            <person name="Tavares L."/>
            <person name="Figueiredo H."/>
            <person name="Wattam A.R."/>
            <person name="Barh D."/>
            <person name="Ghosh P."/>
            <person name="Silva A."/>
            <person name="Azevedo V."/>
        </authorList>
    </citation>
    <scope>NUCLEOTIDE SEQUENCE [LARGE SCALE GENOMIC DNA]</scope>
    <source>
        <strain evidence="1 2">PO100/5</strain>
    </source>
</reference>
<name>A0ACD4PYT0_9CORY</name>
<protein>
    <submittedName>
        <fullName evidence="1">Uncharacterized protein</fullName>
    </submittedName>
</protein>
<gene>
    <name evidence="1" type="ORF">CBE74_12230</name>
</gene>
<proteinExistence type="predicted"/>
<dbReference type="Proteomes" id="UP000195652">
    <property type="component" value="Chromosome"/>
</dbReference>
<sequence length="41" mass="5054">MAGERYDAQRRRELEKEVGKLCEEREILQKFMKYFAAETNW</sequence>
<reference evidence="1 2" key="1">
    <citation type="journal article" date="2014" name="BMC Vet. Res.">
        <title>First report of Corynebacterium pseudotuberculosis from caseous lymphadenitis lesions in Black Alentejano pig (Sus scrofa domesticus).</title>
        <authorList>
            <person name="Oliveira M."/>
            <person name="Barroco C."/>
            <person name="Mottola C."/>
            <person name="Santos R."/>
            <person name="Lemsaddek A."/>
            <person name="Tavares L."/>
            <person name="Semedo-Lemsaddek T."/>
        </authorList>
    </citation>
    <scope>NUCLEOTIDE SEQUENCE [LARGE SCALE GENOMIC DNA]</scope>
    <source>
        <strain evidence="1 2">PO100/5</strain>
    </source>
</reference>
<reference evidence="1 2" key="3">
    <citation type="journal article" date="2020" name="Int. J. Syst. Evol. Microbiol.">
        <title>Corynebacterium silvaticum sp. nov., a unique group of NTTB corynebacteria in wild boar and roe deer.</title>
        <authorList>
            <person name="Dangel A."/>
            <person name="Berger A."/>
            <person name="Rau J."/>
            <person name="Eisenberg T."/>
            <person name="Kampfer P."/>
            <person name="Margos G."/>
            <person name="Contzen M."/>
            <person name="Busse H.J."/>
            <person name="Konrad R."/>
            <person name="Peters M."/>
            <person name="Sting R."/>
            <person name="Sing A."/>
        </authorList>
    </citation>
    <scope>NUCLEOTIDE SEQUENCE [LARGE SCALE GENOMIC DNA]</scope>
    <source>
        <strain evidence="1 2">PO100/5</strain>
    </source>
</reference>